<organism evidence="3 4">
    <name type="scientific">Roseibacillus persicicus</name>
    <dbReference type="NCBI Taxonomy" id="454148"/>
    <lineage>
        <taxon>Bacteria</taxon>
        <taxon>Pseudomonadati</taxon>
        <taxon>Verrucomicrobiota</taxon>
        <taxon>Verrucomicrobiia</taxon>
        <taxon>Verrucomicrobiales</taxon>
        <taxon>Verrucomicrobiaceae</taxon>
        <taxon>Roseibacillus</taxon>
    </lineage>
</organism>
<feature type="transmembrane region" description="Helical" evidence="2">
    <location>
        <begin position="12"/>
        <end position="35"/>
    </location>
</feature>
<feature type="transmembrane region" description="Helical" evidence="2">
    <location>
        <begin position="55"/>
        <end position="84"/>
    </location>
</feature>
<comment type="caution">
    <text evidence="3">The sequence shown here is derived from an EMBL/GenBank/DDBJ whole genome shotgun (WGS) entry which is preliminary data.</text>
</comment>
<keyword evidence="2" id="KW-0812">Transmembrane</keyword>
<evidence type="ECO:0000313" key="4">
    <source>
        <dbReference type="Proteomes" id="UP000644507"/>
    </source>
</evidence>
<dbReference type="EMBL" id="BMXI01000001">
    <property type="protein sequence ID" value="GHC41486.1"/>
    <property type="molecule type" value="Genomic_DNA"/>
</dbReference>
<dbReference type="Proteomes" id="UP000644507">
    <property type="component" value="Unassembled WGS sequence"/>
</dbReference>
<keyword evidence="2" id="KW-0472">Membrane</keyword>
<gene>
    <name evidence="3" type="ORF">GCM10007100_02830</name>
</gene>
<accession>A0A918TBS9</accession>
<feature type="transmembrane region" description="Helical" evidence="2">
    <location>
        <begin position="105"/>
        <end position="127"/>
    </location>
</feature>
<evidence type="ECO:0000313" key="3">
    <source>
        <dbReference type="EMBL" id="GHC41486.1"/>
    </source>
</evidence>
<reference evidence="3" key="2">
    <citation type="submission" date="2020-09" db="EMBL/GenBank/DDBJ databases">
        <authorList>
            <person name="Sun Q."/>
            <person name="Kim S."/>
        </authorList>
    </citation>
    <scope>NUCLEOTIDE SEQUENCE</scope>
    <source>
        <strain evidence="3">KCTC 12988</strain>
    </source>
</reference>
<protein>
    <recommendedName>
        <fullName evidence="5">DUF2254 domain-containing protein</fullName>
    </recommendedName>
</protein>
<feature type="region of interest" description="Disordered" evidence="1">
    <location>
        <begin position="186"/>
        <end position="207"/>
    </location>
</feature>
<sequence length="431" mass="46968">MKQDARQVVYNLWSGLWFIPGLLTFIGLFVGLFFAGMLGHQPLPRGSRIVFEPSLAVSVLTSLAGALITVVGVVFSITMVVLSSASSQLGPRLLTNFLNKTGTKVAIGAFVGAFSYQLIVASALSMGKEVPDLTVWIGLGGGLASFGILLGFLHMVARFIQVPFVVDEVTRNLSKALGGFLEFGAKSPPSSNSSSREENRPEVRVTSEEEGFVQRIEIRGLVPQAAKHEAEVDLLRRAGQFVAAGDVLAVVRGGTDREELGEKIRNAYSLGPERTAQQDVEYALRQLVEIATKALSPGINDPETAINVIARVGGALARVSNVSLPSGKWYDDEECLRVKLPVTDVEGLLGTAYHPLRQFGAEIPTVSIALMESFVRLAERELHPEFAKVLKQHVTWLDEAVSKEDWLESDRQNLRDRRDLAFVRLEESLAS</sequence>
<evidence type="ECO:0000256" key="2">
    <source>
        <dbReference type="SAM" id="Phobius"/>
    </source>
</evidence>
<keyword evidence="2" id="KW-1133">Transmembrane helix</keyword>
<dbReference type="RefSeq" id="WP_189566643.1">
    <property type="nucleotide sequence ID" value="NZ_BMXI01000001.1"/>
</dbReference>
<dbReference type="Pfam" id="PF10011">
    <property type="entry name" value="DUF2254"/>
    <property type="match status" value="1"/>
</dbReference>
<name>A0A918TBS9_9BACT</name>
<reference evidence="3" key="1">
    <citation type="journal article" date="2014" name="Int. J. Syst. Evol. Microbiol.">
        <title>Complete genome sequence of Corynebacterium casei LMG S-19264T (=DSM 44701T), isolated from a smear-ripened cheese.</title>
        <authorList>
            <consortium name="US DOE Joint Genome Institute (JGI-PGF)"/>
            <person name="Walter F."/>
            <person name="Albersmeier A."/>
            <person name="Kalinowski J."/>
            <person name="Ruckert C."/>
        </authorList>
    </citation>
    <scope>NUCLEOTIDE SEQUENCE</scope>
    <source>
        <strain evidence="3">KCTC 12988</strain>
    </source>
</reference>
<dbReference type="AlphaFoldDB" id="A0A918TBS9"/>
<evidence type="ECO:0000256" key="1">
    <source>
        <dbReference type="SAM" id="MobiDB-lite"/>
    </source>
</evidence>
<evidence type="ECO:0008006" key="5">
    <source>
        <dbReference type="Google" id="ProtNLM"/>
    </source>
</evidence>
<feature type="transmembrane region" description="Helical" evidence="2">
    <location>
        <begin position="133"/>
        <end position="153"/>
    </location>
</feature>
<proteinExistence type="predicted"/>
<feature type="compositionally biased region" description="Basic and acidic residues" evidence="1">
    <location>
        <begin position="195"/>
        <end position="207"/>
    </location>
</feature>
<keyword evidence="4" id="KW-1185">Reference proteome</keyword>
<dbReference type="InterPro" id="IPR018723">
    <property type="entry name" value="DUF2254_membrane"/>
</dbReference>